<accession>A0A381ZL03</accession>
<keyword evidence="1" id="KW-1133">Transmembrane helix</keyword>
<sequence>MSDKKLSEITYTQIISMIACTILLIIYITLVTWVL</sequence>
<protein>
    <submittedName>
        <fullName evidence="2">Uncharacterized protein</fullName>
    </submittedName>
</protein>
<dbReference type="PROSITE" id="PS51257">
    <property type="entry name" value="PROKAR_LIPOPROTEIN"/>
    <property type="match status" value="1"/>
</dbReference>
<proteinExistence type="predicted"/>
<keyword evidence="1" id="KW-0812">Transmembrane</keyword>
<reference evidence="2" key="1">
    <citation type="submission" date="2018-05" db="EMBL/GenBank/DDBJ databases">
        <authorList>
            <person name="Lanie J.A."/>
            <person name="Ng W.-L."/>
            <person name="Kazmierczak K.M."/>
            <person name="Andrzejewski T.M."/>
            <person name="Davidsen T.M."/>
            <person name="Wayne K.J."/>
            <person name="Tettelin H."/>
            <person name="Glass J.I."/>
            <person name="Rusch D."/>
            <person name="Podicherti R."/>
            <person name="Tsui H.-C.T."/>
            <person name="Winkler M.E."/>
        </authorList>
    </citation>
    <scope>NUCLEOTIDE SEQUENCE</scope>
</reference>
<gene>
    <name evidence="2" type="ORF">METZ01_LOCUS142713</name>
</gene>
<evidence type="ECO:0000256" key="1">
    <source>
        <dbReference type="SAM" id="Phobius"/>
    </source>
</evidence>
<keyword evidence="1" id="KW-0472">Membrane</keyword>
<dbReference type="EMBL" id="UINC01021717">
    <property type="protein sequence ID" value="SVA89859.1"/>
    <property type="molecule type" value="Genomic_DNA"/>
</dbReference>
<organism evidence="2">
    <name type="scientific">marine metagenome</name>
    <dbReference type="NCBI Taxonomy" id="408172"/>
    <lineage>
        <taxon>unclassified sequences</taxon>
        <taxon>metagenomes</taxon>
        <taxon>ecological metagenomes</taxon>
    </lineage>
</organism>
<name>A0A381ZL03_9ZZZZ</name>
<feature type="transmembrane region" description="Helical" evidence="1">
    <location>
        <begin position="12"/>
        <end position="34"/>
    </location>
</feature>
<evidence type="ECO:0000313" key="2">
    <source>
        <dbReference type="EMBL" id="SVA89859.1"/>
    </source>
</evidence>
<dbReference type="AlphaFoldDB" id="A0A381ZL03"/>